<dbReference type="KEGG" id="cyc:PCC7424_4143"/>
<dbReference type="RefSeq" id="WP_015956099.1">
    <property type="nucleotide sequence ID" value="NC_011729.1"/>
</dbReference>
<accession>B7KLE2</accession>
<dbReference type="AlphaFoldDB" id="B7KLE2"/>
<evidence type="ECO:0000313" key="3">
    <source>
        <dbReference type="Proteomes" id="UP000002384"/>
    </source>
</evidence>
<dbReference type="HOGENOM" id="CLU_2842467_0_0_3"/>
<dbReference type="EMBL" id="CP001291">
    <property type="protein sequence ID" value="ACK72514.1"/>
    <property type="molecule type" value="Genomic_DNA"/>
</dbReference>
<keyword evidence="3" id="KW-1185">Reference proteome</keyword>
<dbReference type="eggNOG" id="ENOG5030CB6">
    <property type="taxonomic scope" value="Bacteria"/>
</dbReference>
<gene>
    <name evidence="2" type="ordered locus">PCC7424_4143</name>
</gene>
<evidence type="ECO:0000313" key="2">
    <source>
        <dbReference type="EMBL" id="ACK72514.1"/>
    </source>
</evidence>
<evidence type="ECO:0000256" key="1">
    <source>
        <dbReference type="SAM" id="MobiDB-lite"/>
    </source>
</evidence>
<protein>
    <submittedName>
        <fullName evidence="2">Uncharacterized protein</fullName>
    </submittedName>
</protein>
<dbReference type="STRING" id="65393.PCC7424_4143"/>
<proteinExistence type="predicted"/>
<organism evidence="2 3">
    <name type="scientific">Gloeothece citriformis (strain PCC 7424)</name>
    <name type="common">Cyanothece sp. (strain PCC 7424)</name>
    <dbReference type="NCBI Taxonomy" id="65393"/>
    <lineage>
        <taxon>Bacteria</taxon>
        <taxon>Bacillati</taxon>
        <taxon>Cyanobacteriota</taxon>
        <taxon>Cyanophyceae</taxon>
        <taxon>Oscillatoriophycideae</taxon>
        <taxon>Chroococcales</taxon>
        <taxon>Aphanothecaceae</taxon>
        <taxon>Gloeothece</taxon>
        <taxon>Gloeothece citriformis</taxon>
    </lineage>
</organism>
<name>B7KLE2_GLOC7</name>
<reference evidence="3" key="1">
    <citation type="journal article" date="2011" name="MBio">
        <title>Novel metabolic attributes of the genus Cyanothece, comprising a group of unicellular nitrogen-fixing Cyanobacteria.</title>
        <authorList>
            <person name="Bandyopadhyay A."/>
            <person name="Elvitigala T."/>
            <person name="Welsh E."/>
            <person name="Stockel J."/>
            <person name="Liberton M."/>
            <person name="Min H."/>
            <person name="Sherman L.A."/>
            <person name="Pakrasi H.B."/>
        </authorList>
    </citation>
    <scope>NUCLEOTIDE SEQUENCE [LARGE SCALE GENOMIC DNA]</scope>
    <source>
        <strain evidence="3">PCC 7424</strain>
    </source>
</reference>
<feature type="region of interest" description="Disordered" evidence="1">
    <location>
        <begin position="1"/>
        <end position="22"/>
    </location>
</feature>
<dbReference type="OrthoDB" id="583744at2"/>
<sequence>MSSFKKNPNKKRGGTRENAGRKSIWINQDTCTIRVPKIFAARLHEIAQKWDKEEFNDFVSKSNSD</sequence>
<dbReference type="Proteomes" id="UP000002384">
    <property type="component" value="Chromosome"/>
</dbReference>